<evidence type="ECO:0000259" key="7">
    <source>
        <dbReference type="Pfam" id="PF04357"/>
    </source>
</evidence>
<evidence type="ECO:0000256" key="4">
    <source>
        <dbReference type="ARBA" id="ARBA00023136"/>
    </source>
</evidence>
<organism evidence="8 9">
    <name type="scientific">Mariniflexile ostreae</name>
    <dbReference type="NCBI Taxonomy" id="1520892"/>
    <lineage>
        <taxon>Bacteria</taxon>
        <taxon>Pseudomonadati</taxon>
        <taxon>Bacteroidota</taxon>
        <taxon>Flavobacteriia</taxon>
        <taxon>Flavobacteriales</taxon>
        <taxon>Flavobacteriaceae</taxon>
        <taxon>Mariniflexile</taxon>
    </lineage>
</organism>
<dbReference type="EMBL" id="JBHMFC010000028">
    <property type="protein sequence ID" value="MFB9056691.1"/>
    <property type="molecule type" value="Genomic_DNA"/>
</dbReference>
<evidence type="ECO:0000256" key="2">
    <source>
        <dbReference type="ARBA" id="ARBA00022692"/>
    </source>
</evidence>
<feature type="compositionally biased region" description="Basic and acidic residues" evidence="5">
    <location>
        <begin position="1661"/>
        <end position="1674"/>
    </location>
</feature>
<feature type="region of interest" description="Disordered" evidence="5">
    <location>
        <begin position="1661"/>
        <end position="1695"/>
    </location>
</feature>
<comment type="subcellular location">
    <subcellularLocation>
        <location evidence="1">Membrane</location>
        <topology evidence="1">Single-pass membrane protein</topology>
    </subcellularLocation>
</comment>
<evidence type="ECO:0000256" key="6">
    <source>
        <dbReference type="SAM" id="Phobius"/>
    </source>
</evidence>
<evidence type="ECO:0000313" key="8">
    <source>
        <dbReference type="EMBL" id="MFB9056691.1"/>
    </source>
</evidence>
<evidence type="ECO:0000256" key="5">
    <source>
        <dbReference type="SAM" id="MobiDB-lite"/>
    </source>
</evidence>
<name>A0ABV5FB80_9FLAO</name>
<protein>
    <submittedName>
        <fullName evidence="8">Translocation/assembly module TamB domain-containing protein</fullName>
    </submittedName>
</protein>
<keyword evidence="4 6" id="KW-0472">Membrane</keyword>
<feature type="domain" description="Translocation and assembly module TamB C-terminal" evidence="7">
    <location>
        <begin position="1189"/>
        <end position="1646"/>
    </location>
</feature>
<dbReference type="Pfam" id="PF04357">
    <property type="entry name" value="TamB"/>
    <property type="match status" value="1"/>
</dbReference>
<keyword evidence="2 6" id="KW-0812">Transmembrane</keyword>
<proteinExistence type="predicted"/>
<accession>A0ABV5FB80</accession>
<feature type="transmembrane region" description="Helical" evidence="6">
    <location>
        <begin position="21"/>
        <end position="40"/>
    </location>
</feature>
<reference evidence="8 9" key="1">
    <citation type="submission" date="2024-09" db="EMBL/GenBank/DDBJ databases">
        <authorList>
            <person name="Sun Q."/>
            <person name="Mori K."/>
        </authorList>
    </citation>
    <scope>NUCLEOTIDE SEQUENCE [LARGE SCALE GENOMIC DNA]</scope>
    <source>
        <strain evidence="8 9">CECT 8622</strain>
    </source>
</reference>
<evidence type="ECO:0000313" key="9">
    <source>
        <dbReference type="Proteomes" id="UP001589585"/>
    </source>
</evidence>
<evidence type="ECO:0000256" key="1">
    <source>
        <dbReference type="ARBA" id="ARBA00004167"/>
    </source>
</evidence>
<comment type="caution">
    <text evidence="8">The sequence shown here is derived from an EMBL/GenBank/DDBJ whole genome shotgun (WGS) entry which is preliminary data.</text>
</comment>
<dbReference type="InterPro" id="IPR007452">
    <property type="entry name" value="TamB_C"/>
</dbReference>
<gene>
    <name evidence="8" type="ORF">ACFFU9_08040</name>
</gene>
<dbReference type="RefSeq" id="WP_379860887.1">
    <property type="nucleotide sequence ID" value="NZ_JBHMFC010000028.1"/>
</dbReference>
<evidence type="ECO:0000256" key="3">
    <source>
        <dbReference type="ARBA" id="ARBA00022989"/>
    </source>
</evidence>
<keyword evidence="9" id="KW-1185">Reference proteome</keyword>
<keyword evidence="3 6" id="KW-1133">Transmembrane helix</keyword>
<dbReference type="Proteomes" id="UP001589585">
    <property type="component" value="Unassembled WGS sequence"/>
</dbReference>
<sequence length="1695" mass="188749">MINSPNKENVPKNKTHKALKIIGKIILGILVFLFLVVLFIRSPWGQNIIINKAVSFVSNKTNTTITLKKLFITFDGDIKLDGLYLEDTKGDTLLYSKSLEANIPIFAMLRGKGLGVDALDWDGLRANIIRKDSISGYNFQFLIDAFASKDSTVVQTDSTTAPLNLILKDLHFENLDIVFNDAVAGIDSRFKIGRLHADFKKTDLERMAFEASSLKLNNSNIRFIQKPVPKAPNPEPATQPLLSIKKIQLTQVYADYQSLDDGLAAEVDFKDFYAEIPNIDLPNNTFELNALNLKNSSIILHTATTDNTKEKNAEDISPKESGGFEWPKLNIVVKAIDFQNNTFSYFVDHQKAETGHFNPKAMVWTNFNILGNHVLLKDRKAEVQIKKGSVKEISGLELKTLRFGLQATDAALKINNLKTAVNNHILEGNLQLDYPTLSNFIQTPETSKVNLNLSKFQVALNDLFLFQPHLKKNEIFKSLSTKPITGHIKATGYLSDIAISSMKAHWGNTTHFSAQGHVKNITDADNLQLNIPKFSLVTKRSDIVTFVNEKETGLRFPNDVTLAGYLKGKLNNLYTDATLTTSQGLAKIKGHLKNDNILAFDADLSIEDYKLNELLQNPKIGALHLTVKASGKGKTINNLDAKLEANVSNLRLNNYSVQGLQIKGDIKNGRGKITSNYKDKNLNTDFYAFVVLDSVAPKASIKWDITGADLQALGVLQRPIKTGMKIYADFKGHATGYDVAALVDEGVVVYDNKTYLMGDINTVAHVRTDTTSVTFNNKLLNLDLQSNTNPQAFSSALQRHINSYFYQDIKIPDSIASRVNLKLRGHMSQAPVLKDVFLVNLKDMDTVKMAVDFDEKARQLKANVTAPHINYSGFELDSFAFAMDTDKEKFSFDLGFLNIKAGTINIQKTVLKGSQSNTKMAVDFIAYHKKEKLIQMMSEITSEGNQLRFHVLPEGLIFNKQPWNTPENNEILLDEKKWILNDFKFTKGNQSFGATDKHPSKTKDHIAINFKNFKLSEFLNYLNPDKKLATGNLNGNFIIEDPFTNTGIVADLDIAQLSFMDVSMGTLHLDAKSLGGNSYGFHADMEGGEINLDLKGEYLAKETGAELDLELDINKFNITALKGFSRNEITETEGYFTGNFKLSGTTSKPKYEGKLNFKKAGFKLAMFNAGFLLPNETLNVNNDGVSMDRFTIQDENKNSFTLSGNIGTKSFINPTFDLRAKADNFQFLNAEKEDNDFLYGKARFDADAKITGDMQIPKVNMTLTVGSDTDITYVLPSAAVNIEERDGVVLFVNRENPDAILTRSEEKTSTITGFDIAASLKIKKDAAISLIINEETGDNFKVAGEGDFDFKMNPNGNMTLAGVYEVKDGHYELNLYNLVSRKFNLASGSRVTWSGDPFDAKMDIKALYKVEASASSLMAPVSSGGDVASKGKFRQVLPFYVYLNIDGQLMEPKIGFTLDMPEEDKGAIGGQVYGRVQQLNQQEDELNRQVFSLLVLNRFYPDPGSDGSSGGVASIARDNLNDAVSDQLNMFSDKLLGKTGFELDFGLDSYTDYQGAAPQERTQLDIAAQKKLFNDRLIVRVGSEVDIQGSSATEEETPLIGNVSLEYLLSENGRYRLKGFRRNEFENVIDGQTIVSGISLIFTQEFNKFRELWEALLTSKTKEEEKEEAELKADKKSRKPDEEAETNESTEPKQP</sequence>